<dbReference type="NCBIfam" id="TIGR00732">
    <property type="entry name" value="dprA"/>
    <property type="match status" value="1"/>
</dbReference>
<sequence length="224" mass="24943">YMEYMEKHKIKLISILDKEYPSILKEIYDPPIVLFVQGKEENLNRFLIGMVGCRNCSKYGELVAKEIAYQLAKHNIGVVSGLAKGIDTFSHIGSLYGKGRTIAVLGNGLDTTYPKENEKIRKEILSFGGTIISEYVMGTKPERMNFPARNRIISGLSKGIVVVEARQKSGSMITVEYALEQGKEVFAVPGNIQSKTAEGTNFLIKEGAKIVRDVNDILDEYLES</sequence>
<evidence type="ECO:0000256" key="1">
    <source>
        <dbReference type="ARBA" id="ARBA00006525"/>
    </source>
</evidence>
<dbReference type="Gene3D" id="3.40.50.450">
    <property type="match status" value="1"/>
</dbReference>
<dbReference type="PANTHER" id="PTHR43022:SF1">
    <property type="entry name" value="PROTEIN SMF"/>
    <property type="match status" value="1"/>
</dbReference>
<dbReference type="Proteomes" id="UP000824093">
    <property type="component" value="Unassembled WGS sequence"/>
</dbReference>
<evidence type="ECO:0000313" key="4">
    <source>
        <dbReference type="Proteomes" id="UP000824093"/>
    </source>
</evidence>
<dbReference type="Pfam" id="PF02481">
    <property type="entry name" value="DNA_processg_A"/>
    <property type="match status" value="1"/>
</dbReference>
<dbReference type="GO" id="GO:0009294">
    <property type="term" value="P:DNA-mediated transformation"/>
    <property type="evidence" value="ECO:0007669"/>
    <property type="project" value="InterPro"/>
</dbReference>
<gene>
    <name evidence="3" type="primary">dprA</name>
    <name evidence="3" type="ORF">IAB70_06985</name>
</gene>
<dbReference type="SUPFAM" id="SSF102405">
    <property type="entry name" value="MCP/YpsA-like"/>
    <property type="match status" value="1"/>
</dbReference>
<reference evidence="3" key="2">
    <citation type="journal article" date="2021" name="PeerJ">
        <title>Extensive microbial diversity within the chicken gut microbiome revealed by metagenomics and culture.</title>
        <authorList>
            <person name="Gilroy R."/>
            <person name="Ravi A."/>
            <person name="Getino M."/>
            <person name="Pursley I."/>
            <person name="Horton D.L."/>
            <person name="Alikhan N.F."/>
            <person name="Baker D."/>
            <person name="Gharbi K."/>
            <person name="Hall N."/>
            <person name="Watson M."/>
            <person name="Adriaenssens E.M."/>
            <person name="Foster-Nyarko E."/>
            <person name="Jarju S."/>
            <person name="Secka A."/>
            <person name="Antonio M."/>
            <person name="Oren A."/>
            <person name="Chaudhuri R.R."/>
            <person name="La Ragione R."/>
            <person name="Hildebrand F."/>
            <person name="Pallen M.J."/>
        </authorList>
    </citation>
    <scope>NUCLEOTIDE SEQUENCE</scope>
    <source>
        <strain evidence="3">CHK195-15760</strain>
    </source>
</reference>
<feature type="non-terminal residue" evidence="3">
    <location>
        <position position="1"/>
    </location>
</feature>
<dbReference type="AlphaFoldDB" id="A0A9D1M290"/>
<reference evidence="3" key="1">
    <citation type="submission" date="2020-10" db="EMBL/GenBank/DDBJ databases">
        <authorList>
            <person name="Gilroy R."/>
        </authorList>
    </citation>
    <scope>NUCLEOTIDE SEQUENCE</scope>
    <source>
        <strain evidence="3">CHK195-15760</strain>
    </source>
</reference>
<accession>A0A9D1M290</accession>
<dbReference type="InterPro" id="IPR003488">
    <property type="entry name" value="DprA"/>
</dbReference>
<name>A0A9D1M290_9FIRM</name>
<organism evidence="3 4">
    <name type="scientific">Candidatus Merdicola faecigallinarum</name>
    <dbReference type="NCBI Taxonomy" id="2840862"/>
    <lineage>
        <taxon>Bacteria</taxon>
        <taxon>Bacillati</taxon>
        <taxon>Bacillota</taxon>
        <taxon>Clostridia</taxon>
        <taxon>Candidatus Merdicola</taxon>
    </lineage>
</organism>
<feature type="domain" description="Smf/DprA SLOG" evidence="2">
    <location>
        <begin position="12"/>
        <end position="221"/>
    </location>
</feature>
<comment type="similarity">
    <text evidence="1">Belongs to the DprA/Smf family.</text>
</comment>
<evidence type="ECO:0000313" key="3">
    <source>
        <dbReference type="EMBL" id="HIU52336.1"/>
    </source>
</evidence>
<evidence type="ECO:0000259" key="2">
    <source>
        <dbReference type="Pfam" id="PF02481"/>
    </source>
</evidence>
<dbReference type="InterPro" id="IPR057666">
    <property type="entry name" value="DrpA_SLOG"/>
</dbReference>
<comment type="caution">
    <text evidence="3">The sequence shown here is derived from an EMBL/GenBank/DDBJ whole genome shotgun (WGS) entry which is preliminary data.</text>
</comment>
<dbReference type="EMBL" id="DVNH01000052">
    <property type="protein sequence ID" value="HIU52336.1"/>
    <property type="molecule type" value="Genomic_DNA"/>
</dbReference>
<proteinExistence type="inferred from homology"/>
<dbReference type="PANTHER" id="PTHR43022">
    <property type="entry name" value="PROTEIN SMF"/>
    <property type="match status" value="1"/>
</dbReference>
<protein>
    <submittedName>
        <fullName evidence="3">DNA-protecting protein DprA</fullName>
    </submittedName>
</protein>